<evidence type="ECO:0000313" key="11">
    <source>
        <dbReference type="Proteomes" id="UP000524450"/>
    </source>
</evidence>
<dbReference type="PANTHER" id="PTHR33908:SF11">
    <property type="entry name" value="MEMBRANE PROTEIN"/>
    <property type="match status" value="1"/>
</dbReference>
<evidence type="ECO:0000259" key="9">
    <source>
        <dbReference type="Pfam" id="PF13231"/>
    </source>
</evidence>
<proteinExistence type="predicted"/>
<dbReference type="InterPro" id="IPR038731">
    <property type="entry name" value="RgtA/B/C-like"/>
</dbReference>
<feature type="transmembrane region" description="Helical" evidence="8">
    <location>
        <begin position="84"/>
        <end position="105"/>
    </location>
</feature>
<organism evidence="10 11">
    <name type="scientific">Variovorax guangxiensis</name>
    <dbReference type="NCBI Taxonomy" id="1775474"/>
    <lineage>
        <taxon>Bacteria</taxon>
        <taxon>Pseudomonadati</taxon>
        <taxon>Pseudomonadota</taxon>
        <taxon>Betaproteobacteria</taxon>
        <taxon>Burkholderiales</taxon>
        <taxon>Comamonadaceae</taxon>
        <taxon>Variovorax</taxon>
    </lineage>
</organism>
<feature type="transmembrane region" description="Helical" evidence="8">
    <location>
        <begin position="266"/>
        <end position="283"/>
    </location>
</feature>
<feature type="transmembrane region" description="Helical" evidence="8">
    <location>
        <begin position="304"/>
        <end position="325"/>
    </location>
</feature>
<feature type="transmembrane region" description="Helical" evidence="8">
    <location>
        <begin position="112"/>
        <end position="133"/>
    </location>
</feature>
<keyword evidence="7 8" id="KW-0472">Membrane</keyword>
<evidence type="ECO:0000256" key="8">
    <source>
        <dbReference type="SAM" id="Phobius"/>
    </source>
</evidence>
<keyword evidence="4" id="KW-0808">Transferase</keyword>
<dbReference type="Proteomes" id="UP000524450">
    <property type="component" value="Unassembled WGS sequence"/>
</dbReference>
<dbReference type="InterPro" id="IPR050297">
    <property type="entry name" value="LipidA_mod_glycosyltrf_83"/>
</dbReference>
<feature type="transmembrane region" description="Helical" evidence="8">
    <location>
        <begin position="162"/>
        <end position="193"/>
    </location>
</feature>
<reference evidence="10 11" key="1">
    <citation type="submission" date="2020-08" db="EMBL/GenBank/DDBJ databases">
        <title>Genomic Encyclopedia of Type Strains, Phase IV (KMG-V): Genome sequencing to study the core and pangenomes of soil and plant-associated prokaryotes.</title>
        <authorList>
            <person name="Whitman W."/>
        </authorList>
    </citation>
    <scope>NUCLEOTIDE SEQUENCE [LARGE SCALE GENOMIC DNA]</scope>
    <source>
        <strain evidence="10 11">34/80</strain>
    </source>
</reference>
<dbReference type="GO" id="GO:0009103">
    <property type="term" value="P:lipopolysaccharide biosynthetic process"/>
    <property type="evidence" value="ECO:0007669"/>
    <property type="project" value="UniProtKB-ARBA"/>
</dbReference>
<feature type="transmembrane region" description="Helical" evidence="8">
    <location>
        <begin position="205"/>
        <end position="225"/>
    </location>
</feature>
<accession>A0A840FTZ4</accession>
<evidence type="ECO:0000256" key="1">
    <source>
        <dbReference type="ARBA" id="ARBA00004651"/>
    </source>
</evidence>
<keyword evidence="2" id="KW-1003">Cell membrane</keyword>
<keyword evidence="3" id="KW-0328">Glycosyltransferase</keyword>
<keyword evidence="6 8" id="KW-1133">Transmembrane helix</keyword>
<dbReference type="EMBL" id="JACIFZ010000013">
    <property type="protein sequence ID" value="MBB4225633.1"/>
    <property type="molecule type" value="Genomic_DNA"/>
</dbReference>
<comment type="caution">
    <text evidence="10">The sequence shown here is derived from an EMBL/GenBank/DDBJ whole genome shotgun (WGS) entry which is preliminary data.</text>
</comment>
<evidence type="ECO:0000256" key="5">
    <source>
        <dbReference type="ARBA" id="ARBA00022692"/>
    </source>
</evidence>
<protein>
    <recommendedName>
        <fullName evidence="9">Glycosyltransferase RgtA/B/C/D-like domain-containing protein</fullName>
    </recommendedName>
</protein>
<dbReference type="RefSeq" id="WP_260319606.1">
    <property type="nucleotide sequence ID" value="NZ_JACIFZ010000013.1"/>
</dbReference>
<evidence type="ECO:0000313" key="10">
    <source>
        <dbReference type="EMBL" id="MBB4225633.1"/>
    </source>
</evidence>
<keyword evidence="5 8" id="KW-0812">Transmembrane</keyword>
<dbReference type="PANTHER" id="PTHR33908">
    <property type="entry name" value="MANNOSYLTRANSFERASE YKCB-RELATED"/>
    <property type="match status" value="1"/>
</dbReference>
<dbReference type="AlphaFoldDB" id="A0A840FTZ4"/>
<evidence type="ECO:0000256" key="7">
    <source>
        <dbReference type="ARBA" id="ARBA00023136"/>
    </source>
</evidence>
<dbReference type="GO" id="GO:0016763">
    <property type="term" value="F:pentosyltransferase activity"/>
    <property type="evidence" value="ECO:0007669"/>
    <property type="project" value="TreeGrafter"/>
</dbReference>
<evidence type="ECO:0000256" key="3">
    <source>
        <dbReference type="ARBA" id="ARBA00022676"/>
    </source>
</evidence>
<gene>
    <name evidence="10" type="ORF">GGD71_006446</name>
</gene>
<evidence type="ECO:0000256" key="6">
    <source>
        <dbReference type="ARBA" id="ARBA00022989"/>
    </source>
</evidence>
<dbReference type="GO" id="GO:0005886">
    <property type="term" value="C:plasma membrane"/>
    <property type="evidence" value="ECO:0007669"/>
    <property type="project" value="UniProtKB-SubCell"/>
</dbReference>
<evidence type="ECO:0000256" key="4">
    <source>
        <dbReference type="ARBA" id="ARBA00022679"/>
    </source>
</evidence>
<comment type="subcellular location">
    <subcellularLocation>
        <location evidence="1">Cell membrane</location>
        <topology evidence="1">Multi-pass membrane protein</topology>
    </subcellularLocation>
</comment>
<sequence length="506" mass="55537">MAAVLRRAMAACSPRPDGAWLTLLLVLFAAVWLPHLAHSSLVPPTDNIEQLTWVRSLEWGYYKHPPLPTWVLWLPVQAMGLSGATTYVLGAMFALAAMGVLWRFLAALRGPVHATIAVLAALCITYYNGRLYYYNHEVVLMPFAVASAALTWKAFCTRQSRWWLALGVCLGLGGLAKYHIAVMALAIIVFWGWQRGWRDTSHRRGLLLAMVTALALVSPHLYWLWHNGLGPIRYAMESSLGLDLQGTSRWSGSTRWLGDQLLNRALPAWLFLLLALWAFKRAARPAPAHQPAAVVLDAGMSRSLLLCFGATPLVFTCALGLFVGADLQLHWGAPFLLLAVPAAMELGRWRRSWSAISLKSALKAFGLVQLLLLLWGQMISANGEVRWQRHHWRNFDAQGLADAVAPAARIELGGPIRVVAGPPAEAGALALRLPEQPLVLLHGRFDISPWVDKKLADECGVLELSRAAAADVGYRSVGDNFPGLHWRVIAPASISARCTGQPNVTH</sequence>
<name>A0A840FTZ4_9BURK</name>
<feature type="domain" description="Glycosyltransferase RgtA/B/C/D-like" evidence="9">
    <location>
        <begin position="63"/>
        <end position="223"/>
    </location>
</feature>
<evidence type="ECO:0000256" key="2">
    <source>
        <dbReference type="ARBA" id="ARBA00022475"/>
    </source>
</evidence>
<dbReference type="Pfam" id="PF13231">
    <property type="entry name" value="PMT_2"/>
    <property type="match status" value="1"/>
</dbReference>